<keyword evidence="1" id="KW-0378">Hydrolase</keyword>
<dbReference type="SMART" id="SM00642">
    <property type="entry name" value="Aamy"/>
    <property type="match status" value="1"/>
</dbReference>
<dbReference type="GO" id="GO:0016798">
    <property type="term" value="F:hydrolase activity, acting on glycosyl bonds"/>
    <property type="evidence" value="ECO:0007669"/>
    <property type="project" value="UniProtKB-KW"/>
</dbReference>
<evidence type="ECO:0000256" key="1">
    <source>
        <dbReference type="ARBA" id="ARBA00022801"/>
    </source>
</evidence>
<dbReference type="InterPro" id="IPR017853">
    <property type="entry name" value="GH"/>
</dbReference>
<dbReference type="SUPFAM" id="SSF51445">
    <property type="entry name" value="(Trans)glycosidases"/>
    <property type="match status" value="1"/>
</dbReference>
<protein>
    <submittedName>
        <fullName evidence="4">Alpha amylase, catalytic domain protein</fullName>
    </submittedName>
</protein>
<gene>
    <name evidence="4" type="ORF">HMPREF1318_2727</name>
</gene>
<keyword evidence="2" id="KW-0326">Glycosidase</keyword>
<evidence type="ECO:0000259" key="3">
    <source>
        <dbReference type="SMART" id="SM00642"/>
    </source>
</evidence>
<sequence>MSSEGTGITEAGDRGLPAWVEHGIWWHVYPLGATGAPIRPAGPADGAPAPRLESLVAWLDYLVDLGASGLALGPIFEASTHGYDTTDHFRIDPRLGDDAVFDRLAEACRDRGVALMLDGVLNHVGTAHPLFRAAVAGGGERRLFYFDDADGSSGPPAPGPGYAVFEGHEGLAVLNHDSDEVADLAVSVLSHWLGRGASAWRLDAAYAVPPSFWARVLPRVRSEFPDAWFVGEVIHGDYRGIVERSSMDSLTQYELWKAIWSCLLDENFFELDWCLNRHNAFLDAFVPLTFVGNHDVTRLASRIGDAKAALAVTILLTVGGIPSIYYGDEQAFRGVKTDRPGGDDEVRPVLPPGPEGLSPLGDWLYRWHQALIGLRRRHPWLAGARTERMALENRFMEYDAVGGEGRRIRVRLSLDPVPRVEVEAPGEPVLVMEHGS</sequence>
<dbReference type="InterPro" id="IPR045857">
    <property type="entry name" value="O16G_dom_2"/>
</dbReference>
<dbReference type="CDD" id="cd11354">
    <property type="entry name" value="AmyAc_bac_CMD_like"/>
    <property type="match status" value="1"/>
</dbReference>
<comment type="caution">
    <text evidence="4">The sequence shown here is derived from an EMBL/GenBank/DDBJ whole genome shotgun (WGS) entry which is preliminary data.</text>
</comment>
<name>J0XB78_9ACTO</name>
<dbReference type="OrthoDB" id="9802433at2"/>
<dbReference type="Gene3D" id="3.20.20.80">
    <property type="entry name" value="Glycosidases"/>
    <property type="match status" value="1"/>
</dbReference>
<dbReference type="Pfam" id="PF00128">
    <property type="entry name" value="Alpha-amylase"/>
    <property type="match status" value="1"/>
</dbReference>
<keyword evidence="5" id="KW-1185">Reference proteome</keyword>
<dbReference type="PANTHER" id="PTHR10357">
    <property type="entry name" value="ALPHA-AMYLASE FAMILY MEMBER"/>
    <property type="match status" value="1"/>
</dbReference>
<dbReference type="Gene3D" id="3.90.400.10">
    <property type="entry name" value="Oligo-1,6-glucosidase, Domain 2"/>
    <property type="match status" value="1"/>
</dbReference>
<dbReference type="EMBL" id="AKFT01000088">
    <property type="protein sequence ID" value="EJF45926.1"/>
    <property type="molecule type" value="Genomic_DNA"/>
</dbReference>
<dbReference type="AlphaFoldDB" id="J0XB78"/>
<evidence type="ECO:0000313" key="4">
    <source>
        <dbReference type="EMBL" id="EJF45926.1"/>
    </source>
</evidence>
<dbReference type="eggNOG" id="COG0366">
    <property type="taxonomic scope" value="Bacteria"/>
</dbReference>
<organism evidence="4 5">
    <name type="scientific">Actinomyces massiliensis F0489</name>
    <dbReference type="NCBI Taxonomy" id="1125718"/>
    <lineage>
        <taxon>Bacteria</taxon>
        <taxon>Bacillati</taxon>
        <taxon>Actinomycetota</taxon>
        <taxon>Actinomycetes</taxon>
        <taxon>Actinomycetales</taxon>
        <taxon>Actinomycetaceae</taxon>
        <taxon>Actinomyces</taxon>
    </lineage>
</organism>
<reference evidence="4 5" key="1">
    <citation type="submission" date="2012-05" db="EMBL/GenBank/DDBJ databases">
        <authorList>
            <person name="Harkins D.M."/>
            <person name="Madupu R."/>
            <person name="Durkin A.S."/>
            <person name="Torralba M."/>
            <person name="Methe B."/>
            <person name="Sutton G.G."/>
            <person name="Nelson K.E."/>
        </authorList>
    </citation>
    <scope>NUCLEOTIDE SEQUENCE [LARGE SCALE GENOMIC DNA]</scope>
    <source>
        <strain evidence="4 5">F0489</strain>
    </source>
</reference>
<dbReference type="PANTHER" id="PTHR10357:SF210">
    <property type="entry name" value="MALTODEXTRIN GLUCOSIDASE"/>
    <property type="match status" value="1"/>
</dbReference>
<dbReference type="InterPro" id="IPR006047">
    <property type="entry name" value="GH13_cat_dom"/>
</dbReference>
<accession>J0XB78</accession>
<dbReference type="PATRIC" id="fig|1125718.3.peg.1187"/>
<evidence type="ECO:0000256" key="2">
    <source>
        <dbReference type="ARBA" id="ARBA00023295"/>
    </source>
</evidence>
<dbReference type="Proteomes" id="UP000002941">
    <property type="component" value="Unassembled WGS sequence"/>
</dbReference>
<dbReference type="GO" id="GO:0005975">
    <property type="term" value="P:carbohydrate metabolic process"/>
    <property type="evidence" value="ECO:0007669"/>
    <property type="project" value="InterPro"/>
</dbReference>
<dbReference type="RefSeq" id="WP_008731126.1">
    <property type="nucleotide sequence ID" value="NZ_AKFT01000088.1"/>
</dbReference>
<feature type="domain" description="Glycosyl hydrolase family 13 catalytic" evidence="3">
    <location>
        <begin position="37"/>
        <end position="375"/>
    </location>
</feature>
<evidence type="ECO:0000313" key="5">
    <source>
        <dbReference type="Proteomes" id="UP000002941"/>
    </source>
</evidence>
<proteinExistence type="predicted"/>